<name>A0A6L2PW49_COPFO</name>
<reference evidence="2" key="1">
    <citation type="submission" date="2020-01" db="EMBL/GenBank/DDBJ databases">
        <title>Draft genome sequence of the Termite Coptotermes fromosanus.</title>
        <authorList>
            <person name="Itakura S."/>
            <person name="Yosikawa Y."/>
            <person name="Umezawa K."/>
        </authorList>
    </citation>
    <scope>NUCLEOTIDE SEQUENCE [LARGE SCALE GENOMIC DNA]</scope>
</reference>
<dbReference type="AlphaFoldDB" id="A0A6L2PW49"/>
<sequence length="65" mass="7324">MGLVDSPLCRKCGAGEETSAHVLCECEALATLRHIYLGPFFLDPENVRDLSLRAIWNFFRRTGLL</sequence>
<accession>A0A6L2PW49</accession>
<keyword evidence="2" id="KW-1185">Reference proteome</keyword>
<gene>
    <name evidence="1" type="ORF">Cfor_00677</name>
</gene>
<dbReference type="EMBL" id="BLKM01000636">
    <property type="protein sequence ID" value="GFG36434.1"/>
    <property type="molecule type" value="Genomic_DNA"/>
</dbReference>
<protein>
    <recommendedName>
        <fullName evidence="3">Reverse transcriptase zinc-binding domain-containing protein</fullName>
    </recommendedName>
</protein>
<dbReference type="OrthoDB" id="6772408at2759"/>
<proteinExistence type="predicted"/>
<dbReference type="Proteomes" id="UP000502823">
    <property type="component" value="Unassembled WGS sequence"/>
</dbReference>
<organism evidence="1 2">
    <name type="scientific">Coptotermes formosanus</name>
    <name type="common">Formosan subterranean termite</name>
    <dbReference type="NCBI Taxonomy" id="36987"/>
    <lineage>
        <taxon>Eukaryota</taxon>
        <taxon>Metazoa</taxon>
        <taxon>Ecdysozoa</taxon>
        <taxon>Arthropoda</taxon>
        <taxon>Hexapoda</taxon>
        <taxon>Insecta</taxon>
        <taxon>Pterygota</taxon>
        <taxon>Neoptera</taxon>
        <taxon>Polyneoptera</taxon>
        <taxon>Dictyoptera</taxon>
        <taxon>Blattodea</taxon>
        <taxon>Blattoidea</taxon>
        <taxon>Termitoidae</taxon>
        <taxon>Rhinotermitidae</taxon>
        <taxon>Coptotermes</taxon>
    </lineage>
</organism>
<evidence type="ECO:0008006" key="3">
    <source>
        <dbReference type="Google" id="ProtNLM"/>
    </source>
</evidence>
<comment type="caution">
    <text evidence="1">The sequence shown here is derived from an EMBL/GenBank/DDBJ whole genome shotgun (WGS) entry which is preliminary data.</text>
</comment>
<dbReference type="InParanoid" id="A0A6L2PW49"/>
<evidence type="ECO:0000313" key="1">
    <source>
        <dbReference type="EMBL" id="GFG36434.1"/>
    </source>
</evidence>
<evidence type="ECO:0000313" key="2">
    <source>
        <dbReference type="Proteomes" id="UP000502823"/>
    </source>
</evidence>